<evidence type="ECO:0008006" key="6">
    <source>
        <dbReference type="Google" id="ProtNLM"/>
    </source>
</evidence>
<dbReference type="InterPro" id="IPR009003">
    <property type="entry name" value="Peptidase_S1_PA"/>
</dbReference>
<dbReference type="Pfam" id="PF13365">
    <property type="entry name" value="Trypsin_2"/>
    <property type="match status" value="1"/>
</dbReference>
<accession>A0A2N3PRX2</accession>
<dbReference type="GO" id="GO:0006508">
    <property type="term" value="P:proteolysis"/>
    <property type="evidence" value="ECO:0007669"/>
    <property type="project" value="UniProtKB-KW"/>
</dbReference>
<evidence type="ECO:0000256" key="1">
    <source>
        <dbReference type="ARBA" id="ARBA00010541"/>
    </source>
</evidence>
<keyword evidence="5" id="KW-1185">Reference proteome</keyword>
<sequence length="453" mass="48442">MYDDHPRQACSLGPPAACLIDRAEKSVLAMLIAIMATALSACTPTPLDNATSFTRNGVRFTSPEAALEARRTEAEISLASLPTETDPVLGKLRIVIPDQDRLRPYAASRLSDQSRRTPVEIRYLVSDGDLVMHIDAEALIRTHAFQHSETIQINDTLDPDSGDADFVLWFQIAPQPYSTSDAWTGRWLVRRVSSPAIQPVGFDAGTRPLSTAAYASFLKNIRQAALNLGGKTMSGANPLATSAMIKTSGSGVIVDERGHVVTNDHVVPACRSIHVFNGNHDVEAVVVGRDTVNDLALLKLPMATPRAAVTFRNGAALRAGEDVIVTGFPLPSLLSSDMSITSGSVTSLKGLHNDTRMVQISAPVQPGNSGGPLLDETGAAVGIISRTLNPEAVDAALGAPLPQNVNFAIKAEVILPFLSANEIGYERNVATRRISTPDIADKAQKFTVRIECR</sequence>
<organism evidence="4 5">
    <name type="scientific">Telmatospirillum siberiense</name>
    <dbReference type="NCBI Taxonomy" id="382514"/>
    <lineage>
        <taxon>Bacteria</taxon>
        <taxon>Pseudomonadati</taxon>
        <taxon>Pseudomonadota</taxon>
        <taxon>Alphaproteobacteria</taxon>
        <taxon>Rhodospirillales</taxon>
        <taxon>Rhodospirillaceae</taxon>
        <taxon>Telmatospirillum</taxon>
    </lineage>
</organism>
<comment type="caution">
    <text evidence="4">The sequence shown here is derived from an EMBL/GenBank/DDBJ whole genome shotgun (WGS) entry which is preliminary data.</text>
</comment>
<dbReference type="Proteomes" id="UP000233293">
    <property type="component" value="Unassembled WGS sequence"/>
</dbReference>
<evidence type="ECO:0000256" key="3">
    <source>
        <dbReference type="ARBA" id="ARBA00022801"/>
    </source>
</evidence>
<evidence type="ECO:0000256" key="2">
    <source>
        <dbReference type="ARBA" id="ARBA00022670"/>
    </source>
</evidence>
<proteinExistence type="inferred from homology"/>
<dbReference type="InterPro" id="IPR043504">
    <property type="entry name" value="Peptidase_S1_PA_chymotrypsin"/>
</dbReference>
<dbReference type="Gene3D" id="2.40.10.10">
    <property type="entry name" value="Trypsin-like serine proteases"/>
    <property type="match status" value="2"/>
</dbReference>
<keyword evidence="3" id="KW-0378">Hydrolase</keyword>
<evidence type="ECO:0000313" key="5">
    <source>
        <dbReference type="Proteomes" id="UP000233293"/>
    </source>
</evidence>
<dbReference type="PRINTS" id="PR00834">
    <property type="entry name" value="PROTEASES2C"/>
</dbReference>
<dbReference type="OrthoDB" id="112232at2"/>
<dbReference type="InterPro" id="IPR001940">
    <property type="entry name" value="Peptidase_S1C"/>
</dbReference>
<dbReference type="PANTHER" id="PTHR43343:SF3">
    <property type="entry name" value="PROTEASE DO-LIKE 8, CHLOROPLASTIC"/>
    <property type="match status" value="1"/>
</dbReference>
<dbReference type="SUPFAM" id="SSF50494">
    <property type="entry name" value="Trypsin-like serine proteases"/>
    <property type="match status" value="1"/>
</dbReference>
<gene>
    <name evidence="4" type="ORF">CWS72_18115</name>
</gene>
<dbReference type="EMBL" id="PIUM01000023">
    <property type="protein sequence ID" value="PKU23142.1"/>
    <property type="molecule type" value="Genomic_DNA"/>
</dbReference>
<dbReference type="RefSeq" id="WP_101252040.1">
    <property type="nucleotide sequence ID" value="NZ_PIUM01000023.1"/>
</dbReference>
<dbReference type="PANTHER" id="PTHR43343">
    <property type="entry name" value="PEPTIDASE S12"/>
    <property type="match status" value="1"/>
</dbReference>
<reference evidence="5" key="1">
    <citation type="submission" date="2017-12" db="EMBL/GenBank/DDBJ databases">
        <title>Draft genome sequence of Telmatospirillum siberiense 26-4b1T, an acidotolerant peatland alphaproteobacterium potentially involved in sulfur cycling.</title>
        <authorList>
            <person name="Hausmann B."/>
            <person name="Pjevac P."/>
            <person name="Schreck K."/>
            <person name="Herbold C.W."/>
            <person name="Daims H."/>
            <person name="Wagner M."/>
            <person name="Pester M."/>
            <person name="Loy A."/>
        </authorList>
    </citation>
    <scope>NUCLEOTIDE SEQUENCE [LARGE SCALE GENOMIC DNA]</scope>
    <source>
        <strain evidence="5">26-4b1</strain>
    </source>
</reference>
<keyword evidence="2" id="KW-0645">Protease</keyword>
<dbReference type="GO" id="GO:0004252">
    <property type="term" value="F:serine-type endopeptidase activity"/>
    <property type="evidence" value="ECO:0007669"/>
    <property type="project" value="InterPro"/>
</dbReference>
<comment type="similarity">
    <text evidence="1">Belongs to the peptidase S1C family.</text>
</comment>
<evidence type="ECO:0000313" key="4">
    <source>
        <dbReference type="EMBL" id="PKU23142.1"/>
    </source>
</evidence>
<dbReference type="InterPro" id="IPR051201">
    <property type="entry name" value="Chloro_Bact_Ser_Proteases"/>
</dbReference>
<dbReference type="AlphaFoldDB" id="A0A2N3PRX2"/>
<protein>
    <recommendedName>
        <fullName evidence="6">Serine protease</fullName>
    </recommendedName>
</protein>
<name>A0A2N3PRX2_9PROT</name>